<evidence type="ECO:0000256" key="1">
    <source>
        <dbReference type="ARBA" id="ARBA00022679"/>
    </source>
</evidence>
<dbReference type="PANTHER" id="PTHR10434">
    <property type="entry name" value="1-ACYL-SN-GLYCEROL-3-PHOSPHATE ACYLTRANSFERASE"/>
    <property type="match status" value="1"/>
</dbReference>
<dbReference type="SUPFAM" id="SSF69593">
    <property type="entry name" value="Glycerol-3-phosphate (1)-acyltransferase"/>
    <property type="match status" value="1"/>
</dbReference>
<proteinExistence type="predicted"/>
<keyword evidence="5" id="KW-1185">Reference proteome</keyword>
<dbReference type="CDD" id="cd07989">
    <property type="entry name" value="LPLAT_AGPAT-like"/>
    <property type="match status" value="1"/>
</dbReference>
<protein>
    <submittedName>
        <fullName evidence="4">1-acyl-sn-glycerol-3-phosphate acyltransferase</fullName>
        <ecNumber evidence="4">2.3.1.51</ecNumber>
    </submittedName>
</protein>
<accession>A0AAE3ZXH1</accession>
<dbReference type="EC" id="2.3.1.51" evidence="4"/>
<dbReference type="GO" id="GO:0003841">
    <property type="term" value="F:1-acylglycerol-3-phosphate O-acyltransferase activity"/>
    <property type="evidence" value="ECO:0007669"/>
    <property type="project" value="UniProtKB-EC"/>
</dbReference>
<dbReference type="Pfam" id="PF01553">
    <property type="entry name" value="Acyltransferase"/>
    <property type="match status" value="1"/>
</dbReference>
<evidence type="ECO:0000259" key="3">
    <source>
        <dbReference type="SMART" id="SM00563"/>
    </source>
</evidence>
<reference evidence="4 5" key="1">
    <citation type="submission" date="2023-07" db="EMBL/GenBank/DDBJ databases">
        <title>Sequencing the genomes of 1000 actinobacteria strains.</title>
        <authorList>
            <person name="Klenk H.-P."/>
        </authorList>
    </citation>
    <scope>NUCLEOTIDE SEQUENCE [LARGE SCALE GENOMIC DNA]</scope>
    <source>
        <strain evidence="4 5">DSM 44711</strain>
    </source>
</reference>
<dbReference type="Proteomes" id="UP001183629">
    <property type="component" value="Unassembled WGS sequence"/>
</dbReference>
<name>A0AAE3ZXH1_9ACTN</name>
<feature type="domain" description="Phospholipid/glycerol acyltransferase" evidence="3">
    <location>
        <begin position="51"/>
        <end position="165"/>
    </location>
</feature>
<dbReference type="EMBL" id="JAVDYC010000001">
    <property type="protein sequence ID" value="MDR7327676.1"/>
    <property type="molecule type" value="Genomic_DNA"/>
</dbReference>
<dbReference type="PANTHER" id="PTHR10434:SF11">
    <property type="entry name" value="1-ACYL-SN-GLYCEROL-3-PHOSPHATE ACYLTRANSFERASE"/>
    <property type="match status" value="1"/>
</dbReference>
<evidence type="ECO:0000256" key="2">
    <source>
        <dbReference type="ARBA" id="ARBA00023315"/>
    </source>
</evidence>
<dbReference type="InterPro" id="IPR002123">
    <property type="entry name" value="Plipid/glycerol_acylTrfase"/>
</dbReference>
<comment type="caution">
    <text evidence="4">The sequence shown here is derived from an EMBL/GenBank/DDBJ whole genome shotgun (WGS) entry which is preliminary data.</text>
</comment>
<gene>
    <name evidence="4" type="ORF">J2S44_007926</name>
</gene>
<sequence length="220" mass="23552">MKRDRSAADTHDTVRIPPVYRAVMAAAGPIVRWWGRLEVVGLHLLPAHGATLVAANHDSAWDPVVIAYAARRRRHIQALAKASLWKNPVLRRVLDGMGQIPVRRGQADTDALDAAVQCLSAGGCLGIFPEGTRSQGKQLRARSGAGRLAHAVPQARIVCAAVSGTVDIARFPRRPRLKVTFFEPTPSPPSESALALATRLTAELRAVAPVPAAGRDPRDG</sequence>
<keyword evidence="2 4" id="KW-0012">Acyltransferase</keyword>
<evidence type="ECO:0000313" key="4">
    <source>
        <dbReference type="EMBL" id="MDR7327676.1"/>
    </source>
</evidence>
<keyword evidence="1 4" id="KW-0808">Transferase</keyword>
<dbReference type="RefSeq" id="WP_310425278.1">
    <property type="nucleotide sequence ID" value="NZ_JAVDYC010000001.1"/>
</dbReference>
<organism evidence="4 5">
    <name type="scientific">Catenuloplanes niger</name>
    <dbReference type="NCBI Taxonomy" id="587534"/>
    <lineage>
        <taxon>Bacteria</taxon>
        <taxon>Bacillati</taxon>
        <taxon>Actinomycetota</taxon>
        <taxon>Actinomycetes</taxon>
        <taxon>Micromonosporales</taxon>
        <taxon>Micromonosporaceae</taxon>
        <taxon>Catenuloplanes</taxon>
    </lineage>
</organism>
<dbReference type="SMART" id="SM00563">
    <property type="entry name" value="PlsC"/>
    <property type="match status" value="1"/>
</dbReference>
<dbReference type="GO" id="GO:0006654">
    <property type="term" value="P:phosphatidic acid biosynthetic process"/>
    <property type="evidence" value="ECO:0007669"/>
    <property type="project" value="TreeGrafter"/>
</dbReference>
<evidence type="ECO:0000313" key="5">
    <source>
        <dbReference type="Proteomes" id="UP001183629"/>
    </source>
</evidence>
<dbReference type="AlphaFoldDB" id="A0AAE3ZXH1"/>